<feature type="region of interest" description="Disordered" evidence="1">
    <location>
        <begin position="1"/>
        <end position="32"/>
    </location>
</feature>
<organism evidence="2 3">
    <name type="scientific">Pleurodeles waltl</name>
    <name type="common">Iberian ribbed newt</name>
    <dbReference type="NCBI Taxonomy" id="8319"/>
    <lineage>
        <taxon>Eukaryota</taxon>
        <taxon>Metazoa</taxon>
        <taxon>Chordata</taxon>
        <taxon>Craniata</taxon>
        <taxon>Vertebrata</taxon>
        <taxon>Euteleostomi</taxon>
        <taxon>Amphibia</taxon>
        <taxon>Batrachia</taxon>
        <taxon>Caudata</taxon>
        <taxon>Salamandroidea</taxon>
        <taxon>Salamandridae</taxon>
        <taxon>Pleurodelinae</taxon>
        <taxon>Pleurodeles</taxon>
    </lineage>
</organism>
<proteinExistence type="predicted"/>
<sequence length="126" mass="13711">MNMSPFKRKGWTRPSTAIDGSVPEPPASKDATGVQCCFSLATNASRLRTLLSRHVRTPLGRTRRGSPSAFSLSRMPVLQAPHETGILSVFVVEAGQRLTPPLPITGRRTALRTPPDHGQRKTTGIR</sequence>
<evidence type="ECO:0000313" key="2">
    <source>
        <dbReference type="EMBL" id="KAJ1109008.1"/>
    </source>
</evidence>
<feature type="compositionally biased region" description="Basic residues" evidence="1">
    <location>
        <begin position="1"/>
        <end position="11"/>
    </location>
</feature>
<dbReference type="AlphaFoldDB" id="A0AAV7N3V9"/>
<evidence type="ECO:0000313" key="3">
    <source>
        <dbReference type="Proteomes" id="UP001066276"/>
    </source>
</evidence>
<dbReference type="EMBL" id="JANPWB010000013">
    <property type="protein sequence ID" value="KAJ1109008.1"/>
    <property type="molecule type" value="Genomic_DNA"/>
</dbReference>
<evidence type="ECO:0000256" key="1">
    <source>
        <dbReference type="SAM" id="MobiDB-lite"/>
    </source>
</evidence>
<accession>A0AAV7N3V9</accession>
<name>A0AAV7N3V9_PLEWA</name>
<keyword evidence="3" id="KW-1185">Reference proteome</keyword>
<protein>
    <submittedName>
        <fullName evidence="2">Uncharacterized protein</fullName>
    </submittedName>
</protein>
<comment type="caution">
    <text evidence="2">The sequence shown here is derived from an EMBL/GenBank/DDBJ whole genome shotgun (WGS) entry which is preliminary data.</text>
</comment>
<reference evidence="2" key="1">
    <citation type="journal article" date="2022" name="bioRxiv">
        <title>Sequencing and chromosome-scale assembly of the giantPleurodeles waltlgenome.</title>
        <authorList>
            <person name="Brown T."/>
            <person name="Elewa A."/>
            <person name="Iarovenko S."/>
            <person name="Subramanian E."/>
            <person name="Araus A.J."/>
            <person name="Petzold A."/>
            <person name="Susuki M."/>
            <person name="Suzuki K.-i.T."/>
            <person name="Hayashi T."/>
            <person name="Toyoda A."/>
            <person name="Oliveira C."/>
            <person name="Osipova E."/>
            <person name="Leigh N.D."/>
            <person name="Simon A."/>
            <person name="Yun M.H."/>
        </authorList>
    </citation>
    <scope>NUCLEOTIDE SEQUENCE</scope>
    <source>
        <strain evidence="2">20211129_DDA</strain>
        <tissue evidence="2">Liver</tissue>
    </source>
</reference>
<gene>
    <name evidence="2" type="ORF">NDU88_006377</name>
</gene>
<dbReference type="Proteomes" id="UP001066276">
    <property type="component" value="Chromosome 9"/>
</dbReference>
<feature type="region of interest" description="Disordered" evidence="1">
    <location>
        <begin position="99"/>
        <end position="126"/>
    </location>
</feature>